<dbReference type="AlphaFoldDB" id="A0AAU4K036"/>
<dbReference type="EMBL" id="CP108021">
    <property type="protein sequence ID" value="WUM19419.1"/>
    <property type="molecule type" value="Genomic_DNA"/>
</dbReference>
<feature type="transmembrane region" description="Helical" evidence="1">
    <location>
        <begin position="96"/>
        <end position="114"/>
    </location>
</feature>
<keyword evidence="1" id="KW-0472">Membrane</keyword>
<evidence type="ECO:0000256" key="1">
    <source>
        <dbReference type="SAM" id="Phobius"/>
    </source>
</evidence>
<organism evidence="2 3">
    <name type="scientific">Williamsia herbipolensis</name>
    <dbReference type="NCBI Taxonomy" id="1603258"/>
    <lineage>
        <taxon>Bacteria</taxon>
        <taxon>Bacillati</taxon>
        <taxon>Actinomycetota</taxon>
        <taxon>Actinomycetes</taxon>
        <taxon>Mycobacteriales</taxon>
        <taxon>Nocardiaceae</taxon>
        <taxon>Williamsia</taxon>
    </lineage>
</organism>
<evidence type="ECO:0000313" key="2">
    <source>
        <dbReference type="EMBL" id="WUM19419.1"/>
    </source>
</evidence>
<keyword evidence="1" id="KW-0812">Transmembrane</keyword>
<evidence type="ECO:0000313" key="3">
    <source>
        <dbReference type="Proteomes" id="UP001432128"/>
    </source>
</evidence>
<dbReference type="Proteomes" id="UP001432128">
    <property type="component" value="Chromosome"/>
</dbReference>
<reference evidence="2 3" key="1">
    <citation type="submission" date="2022-10" db="EMBL/GenBank/DDBJ databases">
        <title>The complete genomes of actinobacterial strains from the NBC collection.</title>
        <authorList>
            <person name="Joergensen T.S."/>
            <person name="Alvarez Arevalo M."/>
            <person name="Sterndorff E.B."/>
            <person name="Faurdal D."/>
            <person name="Vuksanovic O."/>
            <person name="Mourched A.-S."/>
            <person name="Charusanti P."/>
            <person name="Shaw S."/>
            <person name="Blin K."/>
            <person name="Weber T."/>
        </authorList>
    </citation>
    <scope>NUCLEOTIDE SEQUENCE [LARGE SCALE GENOMIC DNA]</scope>
    <source>
        <strain evidence="2 3">NBC_00319</strain>
    </source>
</reference>
<feature type="transmembrane region" description="Helical" evidence="1">
    <location>
        <begin position="23"/>
        <end position="41"/>
    </location>
</feature>
<sequence length="188" mass="19417">MSTYFAAALAWLRASTNTLTREQIYGVAVVVIGGSGIVSGVDGRIEAALITTVTAATVLVLAAINSRPLMALVYVLLGSITGLGQIVAVVYDGAGWAVWVGYGAGLAGTVLAFFRVPTRTASTLPQIVHIDPANYTAIATTALDDVTDGLELAVQKGLPWDSSYADPLSDLAHAAGSAIARHRATYRG</sequence>
<feature type="transmembrane region" description="Helical" evidence="1">
    <location>
        <begin position="71"/>
        <end position="90"/>
    </location>
</feature>
<feature type="transmembrane region" description="Helical" evidence="1">
    <location>
        <begin position="47"/>
        <end position="64"/>
    </location>
</feature>
<gene>
    <name evidence="2" type="ORF">OG579_17170</name>
</gene>
<name>A0AAU4K036_9NOCA</name>
<accession>A0AAU4K036</accession>
<proteinExistence type="predicted"/>
<keyword evidence="3" id="KW-1185">Reference proteome</keyword>
<dbReference type="RefSeq" id="WP_328856928.1">
    <property type="nucleotide sequence ID" value="NZ_CP108021.1"/>
</dbReference>
<protein>
    <submittedName>
        <fullName evidence="2">Uncharacterized protein</fullName>
    </submittedName>
</protein>
<keyword evidence="1" id="KW-1133">Transmembrane helix</keyword>
<dbReference type="KEGG" id="whr:OG579_17170"/>